<gene>
    <name evidence="2" type="ORF">O181_088052</name>
</gene>
<protein>
    <recommendedName>
        <fullName evidence="1">Reverse transcriptase Ty1/copia-type domain-containing protein</fullName>
    </recommendedName>
</protein>
<evidence type="ECO:0000259" key="1">
    <source>
        <dbReference type="Pfam" id="PF07727"/>
    </source>
</evidence>
<feature type="domain" description="Reverse transcriptase Ty1/copia-type" evidence="1">
    <location>
        <begin position="5"/>
        <end position="109"/>
    </location>
</feature>
<comment type="caution">
    <text evidence="2">The sequence shown here is derived from an EMBL/GenBank/DDBJ whole genome shotgun (WGS) entry which is preliminary data.</text>
</comment>
<evidence type="ECO:0000313" key="3">
    <source>
        <dbReference type="Proteomes" id="UP000765509"/>
    </source>
</evidence>
<accession>A0A9Q3IQU7</accession>
<dbReference type="Proteomes" id="UP000765509">
    <property type="component" value="Unassembled WGS sequence"/>
</dbReference>
<organism evidence="2 3">
    <name type="scientific">Austropuccinia psidii MF-1</name>
    <dbReference type="NCBI Taxonomy" id="1389203"/>
    <lineage>
        <taxon>Eukaryota</taxon>
        <taxon>Fungi</taxon>
        <taxon>Dikarya</taxon>
        <taxon>Basidiomycota</taxon>
        <taxon>Pucciniomycotina</taxon>
        <taxon>Pucciniomycetes</taxon>
        <taxon>Pucciniales</taxon>
        <taxon>Sphaerophragmiaceae</taxon>
        <taxon>Austropuccinia</taxon>
    </lineage>
</organism>
<dbReference type="OrthoDB" id="3059824at2759"/>
<proteinExistence type="predicted"/>
<dbReference type="SUPFAM" id="SSF56672">
    <property type="entry name" value="DNA/RNA polymerases"/>
    <property type="match status" value="1"/>
</dbReference>
<name>A0A9Q3IQU7_9BASI</name>
<evidence type="ECO:0000313" key="2">
    <source>
        <dbReference type="EMBL" id="MBW0548337.1"/>
    </source>
</evidence>
<dbReference type="InterPro" id="IPR043502">
    <property type="entry name" value="DNA/RNA_pol_sf"/>
</dbReference>
<sequence length="112" mass="12559">MNTLKVWDVIDLKPDYKLVGTTWVFRIKQNHLNEITEYKACLCAQGFTQTPGLDFNKTYALTGQLNSLRTLIAFAVSNNLEFHQVDVKSAFLNAPLVETVYLCIPQGSFASG</sequence>
<dbReference type="Pfam" id="PF07727">
    <property type="entry name" value="RVT_2"/>
    <property type="match status" value="1"/>
</dbReference>
<reference evidence="2" key="1">
    <citation type="submission" date="2021-03" db="EMBL/GenBank/DDBJ databases">
        <title>Draft genome sequence of rust myrtle Austropuccinia psidii MF-1, a brazilian biotype.</title>
        <authorList>
            <person name="Quecine M.C."/>
            <person name="Pachon D.M.R."/>
            <person name="Bonatelli M.L."/>
            <person name="Correr F.H."/>
            <person name="Franceschini L.M."/>
            <person name="Leite T.F."/>
            <person name="Margarido G.R.A."/>
            <person name="Almeida C.A."/>
            <person name="Ferrarezi J.A."/>
            <person name="Labate C.A."/>
        </authorList>
    </citation>
    <scope>NUCLEOTIDE SEQUENCE</scope>
    <source>
        <strain evidence="2">MF-1</strain>
    </source>
</reference>
<dbReference type="EMBL" id="AVOT02053546">
    <property type="protein sequence ID" value="MBW0548337.1"/>
    <property type="molecule type" value="Genomic_DNA"/>
</dbReference>
<keyword evidence="3" id="KW-1185">Reference proteome</keyword>
<dbReference type="AlphaFoldDB" id="A0A9Q3IQU7"/>
<dbReference type="InterPro" id="IPR013103">
    <property type="entry name" value="RVT_2"/>
</dbReference>